<gene>
    <name evidence="6" type="ORF">CFBP5473_05465</name>
    <name evidence="7" type="ORF">J5285_14220</name>
</gene>
<evidence type="ECO:0000313" key="6">
    <source>
        <dbReference type="EMBL" id="QCI97417.1"/>
    </source>
</evidence>
<organism evidence="6 8">
    <name type="scientific">Agrobacterium larrymoorei</name>
    <dbReference type="NCBI Taxonomy" id="160699"/>
    <lineage>
        <taxon>Bacteria</taxon>
        <taxon>Pseudomonadati</taxon>
        <taxon>Pseudomonadota</taxon>
        <taxon>Alphaproteobacteria</taxon>
        <taxon>Hyphomicrobiales</taxon>
        <taxon>Rhizobiaceae</taxon>
        <taxon>Rhizobium/Agrobacterium group</taxon>
        <taxon>Agrobacterium</taxon>
    </lineage>
</organism>
<dbReference type="Proteomes" id="UP000826513">
    <property type="component" value="Chromosome 1"/>
</dbReference>
<evidence type="ECO:0000256" key="3">
    <source>
        <dbReference type="ARBA" id="ARBA00022827"/>
    </source>
</evidence>
<evidence type="ECO:0000313" key="8">
    <source>
        <dbReference type="Proteomes" id="UP000298545"/>
    </source>
</evidence>
<dbReference type="Gene3D" id="3.50.50.60">
    <property type="entry name" value="FAD/NAD(P)-binding domain"/>
    <property type="match status" value="1"/>
</dbReference>
<evidence type="ECO:0000313" key="7">
    <source>
        <dbReference type="EMBL" id="QYA07147.1"/>
    </source>
</evidence>
<evidence type="ECO:0000256" key="1">
    <source>
        <dbReference type="ARBA" id="ARBA00001974"/>
    </source>
</evidence>
<keyword evidence="9" id="KW-1185">Reference proteome</keyword>
<dbReference type="GO" id="GO:0008115">
    <property type="term" value="F:sarcosine oxidase activity"/>
    <property type="evidence" value="ECO:0007669"/>
    <property type="project" value="TreeGrafter"/>
</dbReference>
<name>A0A4D7DNG2_9HYPH</name>
<sequence>MAAQFKYIVVGAGMMGAAAARHLSLGVDGVALIGPKEPENIARHEGVFASHYDAARITRTIDGNADWALLANRSIVRYEEIARESGVDFYGEVGCLIVGKARGTGFPYIENVCAAAGKLGVETEMLGDAALVERFPYFAFESGCEGVFERSNAGYVDPRALVRAQIIAAEKRGVTRFDDIAVSVRDEGGVATVMTESGQCYTAEKVLVAAGGFSIAEGLLPQRLSMNVYGRTIALFEIPEAELPQYADMPSLIYEPTDPKKHIYLLPPVRYPDGKTYLKIGGEPVNVPLRTDAEMRAWFRAGGRAQVRDDFSDIIASLIPTIDRARISMAACVVSYTPSGFPAIGYSGSERIAVLTGGCGTAAKSSDEIGRLGAVLLTAGHVGGQGYEADFSPVFDA</sequence>
<evidence type="ECO:0000256" key="2">
    <source>
        <dbReference type="ARBA" id="ARBA00022630"/>
    </source>
</evidence>
<dbReference type="OrthoDB" id="4443251at2"/>
<evidence type="ECO:0000256" key="4">
    <source>
        <dbReference type="ARBA" id="ARBA00023002"/>
    </source>
</evidence>
<dbReference type="EMBL" id="CP039691">
    <property type="protein sequence ID" value="QCI97417.1"/>
    <property type="molecule type" value="Genomic_DNA"/>
</dbReference>
<feature type="domain" description="FAD dependent oxidoreductase" evidence="5">
    <location>
        <begin position="7"/>
        <end position="373"/>
    </location>
</feature>
<dbReference type="Gene3D" id="3.30.9.10">
    <property type="entry name" value="D-Amino Acid Oxidase, subunit A, domain 2"/>
    <property type="match status" value="1"/>
</dbReference>
<keyword evidence="3" id="KW-0274">FAD</keyword>
<dbReference type="SUPFAM" id="SSF54373">
    <property type="entry name" value="FAD-linked reductases, C-terminal domain"/>
    <property type="match status" value="1"/>
</dbReference>
<dbReference type="InterPro" id="IPR036188">
    <property type="entry name" value="FAD/NAD-bd_sf"/>
</dbReference>
<dbReference type="RefSeq" id="WP_027674368.1">
    <property type="nucleotide sequence ID" value="NZ_CP039691.1"/>
</dbReference>
<dbReference type="InterPro" id="IPR006076">
    <property type="entry name" value="FAD-dep_OxRdtase"/>
</dbReference>
<reference evidence="6 8" key="1">
    <citation type="submission" date="2019-04" db="EMBL/GenBank/DDBJ databases">
        <title>Complete genome sequence of Agrobacterium larrymoorei CFBP5473.</title>
        <authorList>
            <person name="Haryono M."/>
            <person name="Chou L."/>
            <person name="Lin Y.-C."/>
            <person name="Lai E.-M."/>
            <person name="Kuo C.-H."/>
        </authorList>
    </citation>
    <scope>NUCLEOTIDE SEQUENCE [LARGE SCALE GENOMIC DNA]</scope>
    <source>
        <strain evidence="6 8">CFBP5473</strain>
    </source>
</reference>
<dbReference type="GO" id="GO:0050660">
    <property type="term" value="F:flavin adenine dinucleotide binding"/>
    <property type="evidence" value="ECO:0007669"/>
    <property type="project" value="InterPro"/>
</dbReference>
<keyword evidence="2" id="KW-0285">Flavoprotein</keyword>
<dbReference type="SUPFAM" id="SSF51905">
    <property type="entry name" value="FAD/NAD(P)-binding domain"/>
    <property type="match status" value="1"/>
</dbReference>
<dbReference type="InterPro" id="IPR045170">
    <property type="entry name" value="MTOX"/>
</dbReference>
<dbReference type="Pfam" id="PF01266">
    <property type="entry name" value="DAO"/>
    <property type="match status" value="1"/>
</dbReference>
<dbReference type="KEGG" id="alf:CFBP5473_05465"/>
<dbReference type="AlphaFoldDB" id="A0A4D7DNG2"/>
<proteinExistence type="predicted"/>
<protein>
    <submittedName>
        <fullName evidence="6">FAD-dependent oxidoreductase</fullName>
    </submittedName>
</protein>
<dbReference type="Proteomes" id="UP000298545">
    <property type="component" value="Chromosome circular"/>
</dbReference>
<dbReference type="STRING" id="1367849.GCA_000518585_01542"/>
<keyword evidence="4" id="KW-0560">Oxidoreductase</keyword>
<comment type="cofactor">
    <cofactor evidence="1">
        <name>FAD</name>
        <dbReference type="ChEBI" id="CHEBI:57692"/>
    </cofactor>
</comment>
<dbReference type="PANTHER" id="PTHR10961">
    <property type="entry name" value="PEROXISOMAL SARCOSINE OXIDASE"/>
    <property type="match status" value="1"/>
</dbReference>
<dbReference type="PANTHER" id="PTHR10961:SF10">
    <property type="entry name" value="FAD DEPENDENT OXIDOREDUCTASE DOMAIN-CONTAINING PROTEIN"/>
    <property type="match status" value="1"/>
</dbReference>
<dbReference type="EMBL" id="CP072167">
    <property type="protein sequence ID" value="QYA07147.1"/>
    <property type="molecule type" value="Genomic_DNA"/>
</dbReference>
<evidence type="ECO:0000313" key="9">
    <source>
        <dbReference type="Proteomes" id="UP000826513"/>
    </source>
</evidence>
<evidence type="ECO:0000259" key="5">
    <source>
        <dbReference type="Pfam" id="PF01266"/>
    </source>
</evidence>
<reference evidence="7 9" key="2">
    <citation type="submission" date="2021-03" db="EMBL/GenBank/DDBJ databases">
        <title>Rapid diversification of plasmids in a genus of pathogenic and nitrogen fixing bacteria.</title>
        <authorList>
            <person name="Weisberg A.J."/>
            <person name="Miller M."/>
            <person name="Ream W."/>
            <person name="Grunwald N.J."/>
            <person name="Chang J.H."/>
        </authorList>
    </citation>
    <scope>NUCLEOTIDE SEQUENCE [LARGE SCALE GENOMIC DNA]</scope>
    <source>
        <strain evidence="7 9">AF3.44</strain>
    </source>
</reference>
<accession>A0A4D7DNG2</accession>